<evidence type="ECO:0000256" key="2">
    <source>
        <dbReference type="ARBA" id="ARBA00022475"/>
    </source>
</evidence>
<evidence type="ECO:0000256" key="6">
    <source>
        <dbReference type="SAM" id="Phobius"/>
    </source>
</evidence>
<keyword evidence="8" id="KW-1185">Reference proteome</keyword>
<organism evidence="7 8">
    <name type="scientific">Lutispora thermophila DSM 19022</name>
    <dbReference type="NCBI Taxonomy" id="1122184"/>
    <lineage>
        <taxon>Bacteria</taxon>
        <taxon>Bacillati</taxon>
        <taxon>Bacillota</taxon>
        <taxon>Clostridia</taxon>
        <taxon>Lutisporales</taxon>
        <taxon>Lutisporaceae</taxon>
        <taxon>Lutispora</taxon>
    </lineage>
</organism>
<dbReference type="RefSeq" id="WP_073026782.1">
    <property type="nucleotide sequence ID" value="NZ_FQZS01000020.1"/>
</dbReference>
<dbReference type="AlphaFoldDB" id="A0A1M6HFI4"/>
<feature type="transmembrane region" description="Helical" evidence="6">
    <location>
        <begin position="414"/>
        <end position="432"/>
    </location>
</feature>
<evidence type="ECO:0000256" key="4">
    <source>
        <dbReference type="ARBA" id="ARBA00022989"/>
    </source>
</evidence>
<dbReference type="PIRSF" id="PIRSF006060">
    <property type="entry name" value="AA_transporter"/>
    <property type="match status" value="1"/>
</dbReference>
<dbReference type="Proteomes" id="UP000184442">
    <property type="component" value="Unassembled WGS sequence"/>
</dbReference>
<gene>
    <name evidence="7" type="ORF">SAMN02745176_02791</name>
</gene>
<evidence type="ECO:0000256" key="5">
    <source>
        <dbReference type="ARBA" id="ARBA00023136"/>
    </source>
</evidence>
<comment type="subcellular location">
    <subcellularLocation>
        <location evidence="1">Cell membrane</location>
        <topology evidence="1">Multi-pass membrane protein</topology>
    </subcellularLocation>
</comment>
<feature type="transmembrane region" description="Helical" evidence="6">
    <location>
        <begin position="163"/>
        <end position="181"/>
    </location>
</feature>
<feature type="transmembrane region" description="Helical" evidence="6">
    <location>
        <begin position="7"/>
        <end position="24"/>
    </location>
</feature>
<dbReference type="PANTHER" id="PTHR42770:SF7">
    <property type="entry name" value="MEMBRANE PROTEIN"/>
    <property type="match status" value="1"/>
</dbReference>
<dbReference type="STRING" id="1122184.SAMN02745176_02791"/>
<keyword evidence="5 6" id="KW-0472">Membrane</keyword>
<feature type="transmembrane region" description="Helical" evidence="6">
    <location>
        <begin position="356"/>
        <end position="376"/>
    </location>
</feature>
<reference evidence="7 8" key="1">
    <citation type="submission" date="2016-11" db="EMBL/GenBank/DDBJ databases">
        <authorList>
            <person name="Jaros S."/>
            <person name="Januszkiewicz K."/>
            <person name="Wedrychowicz H."/>
        </authorList>
    </citation>
    <scope>NUCLEOTIDE SEQUENCE [LARGE SCALE GENOMIC DNA]</scope>
    <source>
        <strain evidence="7 8">DSM 19022</strain>
    </source>
</reference>
<protein>
    <submittedName>
        <fullName evidence="7">Amino acid/polyamine/organocation transporter, APC superfamily (TC 2.A.3)</fullName>
    </submittedName>
</protein>
<accession>A0A1M6HFI4</accession>
<feature type="transmembrane region" description="Helical" evidence="6">
    <location>
        <begin position="36"/>
        <end position="54"/>
    </location>
</feature>
<dbReference type="InterPro" id="IPR002293">
    <property type="entry name" value="AA/rel_permease1"/>
</dbReference>
<feature type="transmembrane region" description="Helical" evidence="6">
    <location>
        <begin position="388"/>
        <end position="408"/>
    </location>
</feature>
<dbReference type="Pfam" id="PF13520">
    <property type="entry name" value="AA_permease_2"/>
    <property type="match status" value="1"/>
</dbReference>
<dbReference type="InterPro" id="IPR050367">
    <property type="entry name" value="APC_superfamily"/>
</dbReference>
<feature type="transmembrane region" description="Helical" evidence="6">
    <location>
        <begin position="129"/>
        <end position="151"/>
    </location>
</feature>
<feature type="transmembrane region" description="Helical" evidence="6">
    <location>
        <begin position="303"/>
        <end position="320"/>
    </location>
</feature>
<dbReference type="GO" id="GO:0022857">
    <property type="term" value="F:transmembrane transporter activity"/>
    <property type="evidence" value="ECO:0007669"/>
    <property type="project" value="InterPro"/>
</dbReference>
<proteinExistence type="predicted"/>
<sequence>MEKKLNPIDILSLALGSIIGWGSFTLPGSKFLPESGVINTAIGLILGGLAVIFIQKGYQVMMQNHFEDGGEFSYTYENMGKLNGFIVGWSLILCYLSLVPLNATAFVLVIKRLFGSSIEKLYLYHVAGYPVYLSEVLIASFIIILFAYINIKGVKTSARAQNIMVLFLVVCVIAVLAAMMVKTDKTIFVENYVLDNKIDFGKVSRVLAIAPFLFVGFDVIPQVSTELNFKPGKAAAMGIISIFAGVFIYNALNIITSLVYTPTEALKQEWALGSAVLNNIGILGFVLLCIALTSAVIGGINGFMLGSCKLIGALSIYGLFPEKYKEKNKSGVYENGIKFVTFVSLIAPFFGRQVIIYIVDMSSLLAALAYLYVCYISYRIGKNKTEKYLSLVGTIVSIIFIGLLVIPISPARLSFPSMIFMFIWVIAGVFYYRKCSVKLKTVKHI</sequence>
<keyword evidence="4 6" id="KW-1133">Transmembrane helix</keyword>
<evidence type="ECO:0000256" key="3">
    <source>
        <dbReference type="ARBA" id="ARBA00022692"/>
    </source>
</evidence>
<dbReference type="OrthoDB" id="178667at2"/>
<evidence type="ECO:0000256" key="1">
    <source>
        <dbReference type="ARBA" id="ARBA00004651"/>
    </source>
</evidence>
<feature type="transmembrane region" description="Helical" evidence="6">
    <location>
        <begin position="276"/>
        <end position="297"/>
    </location>
</feature>
<dbReference type="GO" id="GO:0005886">
    <property type="term" value="C:plasma membrane"/>
    <property type="evidence" value="ECO:0007669"/>
    <property type="project" value="UniProtKB-SubCell"/>
</dbReference>
<feature type="transmembrane region" description="Helical" evidence="6">
    <location>
        <begin position="234"/>
        <end position="255"/>
    </location>
</feature>
<keyword evidence="3 6" id="KW-0812">Transmembrane</keyword>
<evidence type="ECO:0000313" key="8">
    <source>
        <dbReference type="Proteomes" id="UP000184442"/>
    </source>
</evidence>
<dbReference type="EMBL" id="FQZS01000020">
    <property type="protein sequence ID" value="SHJ20962.1"/>
    <property type="molecule type" value="Genomic_DNA"/>
</dbReference>
<name>A0A1M6HFI4_9FIRM</name>
<dbReference type="PANTHER" id="PTHR42770">
    <property type="entry name" value="AMINO ACID TRANSPORTER-RELATED"/>
    <property type="match status" value="1"/>
</dbReference>
<keyword evidence="2" id="KW-1003">Cell membrane</keyword>
<feature type="transmembrane region" description="Helical" evidence="6">
    <location>
        <begin position="86"/>
        <end position="109"/>
    </location>
</feature>
<dbReference type="Gene3D" id="1.20.1740.10">
    <property type="entry name" value="Amino acid/polyamine transporter I"/>
    <property type="match status" value="1"/>
</dbReference>
<evidence type="ECO:0000313" key="7">
    <source>
        <dbReference type="EMBL" id="SHJ20962.1"/>
    </source>
</evidence>